<evidence type="ECO:0000256" key="1">
    <source>
        <dbReference type="SAM" id="MobiDB-lite"/>
    </source>
</evidence>
<evidence type="ECO:0000313" key="2">
    <source>
        <dbReference type="EMBL" id="KAK6738042.1"/>
    </source>
</evidence>
<reference evidence="2 3" key="1">
    <citation type="submission" date="2023-08" db="EMBL/GenBank/DDBJ databases">
        <title>A Necator americanus chromosomal reference genome.</title>
        <authorList>
            <person name="Ilik V."/>
            <person name="Petrzelkova K.J."/>
            <person name="Pardy F."/>
            <person name="Fuh T."/>
            <person name="Niatou-Singa F.S."/>
            <person name="Gouil Q."/>
            <person name="Baker L."/>
            <person name="Ritchie M.E."/>
            <person name="Jex A.R."/>
            <person name="Gazzola D."/>
            <person name="Li H."/>
            <person name="Toshio Fujiwara R."/>
            <person name="Zhan B."/>
            <person name="Aroian R.V."/>
            <person name="Pafco B."/>
            <person name="Schwarz E.M."/>
        </authorList>
    </citation>
    <scope>NUCLEOTIDE SEQUENCE [LARGE SCALE GENOMIC DNA]</scope>
    <source>
        <strain evidence="2 3">Aroian</strain>
        <tissue evidence="2">Whole animal</tissue>
    </source>
</reference>
<organism evidence="2 3">
    <name type="scientific">Necator americanus</name>
    <name type="common">Human hookworm</name>
    <dbReference type="NCBI Taxonomy" id="51031"/>
    <lineage>
        <taxon>Eukaryota</taxon>
        <taxon>Metazoa</taxon>
        <taxon>Ecdysozoa</taxon>
        <taxon>Nematoda</taxon>
        <taxon>Chromadorea</taxon>
        <taxon>Rhabditida</taxon>
        <taxon>Rhabditina</taxon>
        <taxon>Rhabditomorpha</taxon>
        <taxon>Strongyloidea</taxon>
        <taxon>Ancylostomatidae</taxon>
        <taxon>Bunostominae</taxon>
        <taxon>Necator</taxon>
    </lineage>
</organism>
<gene>
    <name evidence="2" type="primary">Necator_chrII.g8048</name>
    <name evidence="2" type="ORF">RB195_020254</name>
</gene>
<protein>
    <submittedName>
        <fullName evidence="2">Uncharacterized protein</fullName>
    </submittedName>
</protein>
<keyword evidence="3" id="KW-1185">Reference proteome</keyword>
<sequence>MGRRRRCQLPRHKVEAGGYFDGTDTLARRKACFVGAAKAACSARRLLVAARSSPLAASFFVPLVSCCSVVGAHIEYIKESPKNSHNFPRSPRVTNSQVRFSDDPLESDDMSNLNDDSANLLPLSYTHLLISPVKLDKCSKLMNPFGKHKIRHEDQMTHIQLLITHNSSPLSSSSTKEKALLSDLMYTGISRTRILFLKLH</sequence>
<evidence type="ECO:0000313" key="3">
    <source>
        <dbReference type="Proteomes" id="UP001303046"/>
    </source>
</evidence>
<comment type="caution">
    <text evidence="2">The sequence shown here is derived from an EMBL/GenBank/DDBJ whole genome shotgun (WGS) entry which is preliminary data.</text>
</comment>
<feature type="compositionally biased region" description="Polar residues" evidence="1">
    <location>
        <begin position="83"/>
        <end position="99"/>
    </location>
</feature>
<dbReference type="Proteomes" id="UP001303046">
    <property type="component" value="Unassembled WGS sequence"/>
</dbReference>
<proteinExistence type="predicted"/>
<feature type="region of interest" description="Disordered" evidence="1">
    <location>
        <begin position="81"/>
        <end position="107"/>
    </location>
</feature>
<name>A0ABR1CJT1_NECAM</name>
<dbReference type="EMBL" id="JAVFWL010000002">
    <property type="protein sequence ID" value="KAK6738042.1"/>
    <property type="molecule type" value="Genomic_DNA"/>
</dbReference>
<accession>A0ABR1CJT1</accession>